<evidence type="ECO:0000313" key="1">
    <source>
        <dbReference type="EMBL" id="QHS93735.1"/>
    </source>
</evidence>
<proteinExistence type="predicted"/>
<dbReference type="EMBL" id="MN739209">
    <property type="protein sequence ID" value="QHS93735.1"/>
    <property type="molecule type" value="Genomic_DNA"/>
</dbReference>
<sequence>MALVLRETKNNTALGEFLTRIFQGHKIKQRASDGFVDATAICTMFKKRLGAYNATKSAVKFKTAAMLKLNTSEFQVISTFVRNQE</sequence>
<organism evidence="1">
    <name type="scientific">viral metagenome</name>
    <dbReference type="NCBI Taxonomy" id="1070528"/>
    <lineage>
        <taxon>unclassified sequences</taxon>
        <taxon>metagenomes</taxon>
        <taxon>organismal metagenomes</taxon>
    </lineage>
</organism>
<accession>A0A6C0BMV7</accession>
<name>A0A6C0BMV7_9ZZZZ</name>
<protein>
    <submittedName>
        <fullName evidence="1">Uncharacterized protein</fullName>
    </submittedName>
</protein>
<reference evidence="1" key="1">
    <citation type="journal article" date="2020" name="Nature">
        <title>Giant virus diversity and host interactions through global metagenomics.</title>
        <authorList>
            <person name="Schulz F."/>
            <person name="Roux S."/>
            <person name="Paez-Espino D."/>
            <person name="Jungbluth S."/>
            <person name="Walsh D.A."/>
            <person name="Denef V.J."/>
            <person name="McMahon K.D."/>
            <person name="Konstantinidis K.T."/>
            <person name="Eloe-Fadrosh E.A."/>
            <person name="Kyrpides N.C."/>
            <person name="Woyke T."/>
        </authorList>
    </citation>
    <scope>NUCLEOTIDE SEQUENCE</scope>
    <source>
        <strain evidence="1">GVMAG-M-3300018080-19</strain>
    </source>
</reference>
<dbReference type="AlphaFoldDB" id="A0A6C0BMV7"/>